<proteinExistence type="predicted"/>
<organism evidence="1 2">
    <name type="scientific">Serratia proteamaculans</name>
    <dbReference type="NCBI Taxonomy" id="28151"/>
    <lineage>
        <taxon>Bacteria</taxon>
        <taxon>Pseudomonadati</taxon>
        <taxon>Pseudomonadota</taxon>
        <taxon>Gammaproteobacteria</taxon>
        <taxon>Enterobacterales</taxon>
        <taxon>Yersiniaceae</taxon>
        <taxon>Serratia</taxon>
    </lineage>
</organism>
<reference evidence="1 2" key="1">
    <citation type="submission" date="2020-12" db="EMBL/GenBank/DDBJ databases">
        <title>Enhanced detection system for hospital associated transmission using whole genome sequencing surveillance.</title>
        <authorList>
            <person name="Harrison L.H."/>
            <person name="Van Tyne D."/>
            <person name="Marsh J.W."/>
            <person name="Griffith M.P."/>
            <person name="Snyder D.J."/>
            <person name="Cooper V.S."/>
            <person name="Mustapha M."/>
        </authorList>
    </citation>
    <scope>NUCLEOTIDE SEQUENCE [LARGE SCALE GENOMIC DNA]</scope>
    <source>
        <strain evidence="1 2">SER00238</strain>
    </source>
</reference>
<keyword evidence="2" id="KW-1185">Reference proteome</keyword>
<evidence type="ECO:0000313" key="1">
    <source>
        <dbReference type="EMBL" id="MBI6183920.1"/>
    </source>
</evidence>
<feature type="non-terminal residue" evidence="1">
    <location>
        <position position="142"/>
    </location>
</feature>
<name>A0ABS0U355_SERPR</name>
<dbReference type="Proteomes" id="UP000639004">
    <property type="component" value="Unassembled WGS sequence"/>
</dbReference>
<protein>
    <submittedName>
        <fullName evidence="1">Uncharacterized protein</fullName>
    </submittedName>
</protein>
<dbReference type="EMBL" id="JAEHSL010000172">
    <property type="protein sequence ID" value="MBI6183920.1"/>
    <property type="molecule type" value="Genomic_DNA"/>
</dbReference>
<sequence length="142" mass="15149">MENSKWTPYPYGTLYVTTNSADLSVTPGDNKFIHYLFIAHGAANKFYVATEVNGSFVGWESYLSKKGGTLTGPLNVDAKISLSDGLELGNQKAPSPAYIDFHTDGAATDYNARIISPQGTTEIQLIAADSANNGSGIIRLLG</sequence>
<comment type="caution">
    <text evidence="1">The sequence shown here is derived from an EMBL/GenBank/DDBJ whole genome shotgun (WGS) entry which is preliminary data.</text>
</comment>
<dbReference type="RefSeq" id="WP_198642940.1">
    <property type="nucleotide sequence ID" value="NZ_JAEHSL010000172.1"/>
</dbReference>
<evidence type="ECO:0000313" key="2">
    <source>
        <dbReference type="Proteomes" id="UP000639004"/>
    </source>
</evidence>
<accession>A0ABS0U355</accession>
<gene>
    <name evidence="1" type="ORF">JEQ07_26525</name>
</gene>